<dbReference type="Proteomes" id="UP001153076">
    <property type="component" value="Unassembled WGS sequence"/>
</dbReference>
<dbReference type="EMBL" id="JAKOGI010000126">
    <property type="protein sequence ID" value="KAJ8443100.1"/>
    <property type="molecule type" value="Genomic_DNA"/>
</dbReference>
<comment type="caution">
    <text evidence="2">The sequence shown here is derived from an EMBL/GenBank/DDBJ whole genome shotgun (WGS) entry which is preliminary data.</text>
</comment>
<organism evidence="2 3">
    <name type="scientific">Carnegiea gigantea</name>
    <dbReference type="NCBI Taxonomy" id="171969"/>
    <lineage>
        <taxon>Eukaryota</taxon>
        <taxon>Viridiplantae</taxon>
        <taxon>Streptophyta</taxon>
        <taxon>Embryophyta</taxon>
        <taxon>Tracheophyta</taxon>
        <taxon>Spermatophyta</taxon>
        <taxon>Magnoliopsida</taxon>
        <taxon>eudicotyledons</taxon>
        <taxon>Gunneridae</taxon>
        <taxon>Pentapetalae</taxon>
        <taxon>Caryophyllales</taxon>
        <taxon>Cactineae</taxon>
        <taxon>Cactaceae</taxon>
        <taxon>Cactoideae</taxon>
        <taxon>Echinocereeae</taxon>
        <taxon>Carnegiea</taxon>
    </lineage>
</organism>
<dbReference type="AlphaFoldDB" id="A0A9Q1QK47"/>
<dbReference type="PANTHER" id="PTHR31973:SF197">
    <property type="entry name" value="SWIM-TYPE DOMAIN-CONTAINING PROTEIN"/>
    <property type="match status" value="1"/>
</dbReference>
<dbReference type="PANTHER" id="PTHR31973">
    <property type="entry name" value="POLYPROTEIN, PUTATIVE-RELATED"/>
    <property type="match status" value="1"/>
</dbReference>
<evidence type="ECO:0000259" key="1">
    <source>
        <dbReference type="Pfam" id="PF10551"/>
    </source>
</evidence>
<name>A0A9Q1QK47_9CARY</name>
<evidence type="ECO:0000313" key="3">
    <source>
        <dbReference type="Proteomes" id="UP001153076"/>
    </source>
</evidence>
<keyword evidence="3" id="KW-1185">Reference proteome</keyword>
<feature type="domain" description="MULE transposase" evidence="1">
    <location>
        <begin position="117"/>
        <end position="213"/>
    </location>
</feature>
<dbReference type="OrthoDB" id="1741491at2759"/>
<protein>
    <recommendedName>
        <fullName evidence="1">MULE transposase domain-containing protein</fullName>
    </recommendedName>
</protein>
<sequence>MIGRDTPRNIVLVDNITWMIRSIAGSHVCPMAKENKMVNSRWVASHLLEHFGSNPNMDGKYIQDTIMRRYEVFVPNHIYWTARRFVKEIVKGKHDEGYRVLPKYMAQFQERNPKPLISIDACFLKGPYMGVPMTSIGLDDNNDQVPLAYEVTSCENEEEWNFFIHGLAVALETREDSSKYTIMSDRHKGIIKALKKIMPQASRKICVLHFYKNFACQYTGIWFHRFFFTAANACSPYLKNNEPLEHWARIKFDKALKSDDNTNNFVESFNNAIVKNRGKPVYNMLEEIRKIVGSRFDRRFQLAASWDGKVTPYVEKKLRIVEIEARKCSNIDPVGRGEFDVLEGNTNFSIKVRDHYYDCKKWLFSGLPCKHAARCILRMNQKLEDYCAH</sequence>
<dbReference type="Pfam" id="PF10551">
    <property type="entry name" value="MULE"/>
    <property type="match status" value="1"/>
</dbReference>
<dbReference type="InterPro" id="IPR018289">
    <property type="entry name" value="MULE_transposase_dom"/>
</dbReference>
<proteinExistence type="predicted"/>
<accession>A0A9Q1QK47</accession>
<gene>
    <name evidence="2" type="ORF">Cgig2_030868</name>
</gene>
<evidence type="ECO:0000313" key="2">
    <source>
        <dbReference type="EMBL" id="KAJ8443100.1"/>
    </source>
</evidence>
<reference evidence="2" key="1">
    <citation type="submission" date="2022-04" db="EMBL/GenBank/DDBJ databases">
        <title>Carnegiea gigantea Genome sequencing and assembly v2.</title>
        <authorList>
            <person name="Copetti D."/>
            <person name="Sanderson M.J."/>
            <person name="Burquez A."/>
            <person name="Wojciechowski M.F."/>
        </authorList>
    </citation>
    <scope>NUCLEOTIDE SEQUENCE</scope>
    <source>
        <strain evidence="2">SGP5-SGP5p</strain>
        <tissue evidence="2">Aerial part</tissue>
    </source>
</reference>